<feature type="transmembrane region" description="Helical" evidence="1">
    <location>
        <begin position="12"/>
        <end position="33"/>
    </location>
</feature>
<sequence length="299" mass="32409">MITFLDSILGTILSSFAIIIISAFMGLIIDFLLPSFKNWTRMILFFIVITVALQPAFEHFILIRNIAYSLSSMFIGIYPILTASILAAGGTFNFLNFQPAMLLFANGSILLADKLLIPLLATALLLDVATRLLPDVPFTRLADLIRTTLLGAVTAVVTAYSIFITVGGTMSWALSGIASEPVKELIQHNIPIIGSFMTDSIGSIGRYSSGVTVFVGGWIISAVWTVALVPSLKTLVTALFYRWVAALVEPFTNEDITGLLDDIGKTLLVLCAISFLLAFAFIYTAIFVIVLVKLLTVAK</sequence>
<dbReference type="Pfam" id="PF09546">
    <property type="entry name" value="Spore_III_AE"/>
    <property type="match status" value="1"/>
</dbReference>
<feature type="transmembrane region" description="Helical" evidence="1">
    <location>
        <begin position="145"/>
        <end position="166"/>
    </location>
</feature>
<dbReference type="KEGG" id="surl:BI350_09945"/>
<evidence type="ECO:0008006" key="4">
    <source>
        <dbReference type="Google" id="ProtNLM"/>
    </source>
</evidence>
<dbReference type="InterPro" id="IPR014194">
    <property type="entry name" value="Spore_III_AE"/>
</dbReference>
<evidence type="ECO:0000313" key="3">
    <source>
        <dbReference type="Proteomes" id="UP000185746"/>
    </source>
</evidence>
<evidence type="ECO:0000313" key="2">
    <source>
        <dbReference type="EMBL" id="AOV07823.1"/>
    </source>
</evidence>
<feature type="transmembrane region" description="Helical" evidence="1">
    <location>
        <begin position="211"/>
        <end position="232"/>
    </location>
</feature>
<name>A0A1D8JGK5_9BACL</name>
<proteinExistence type="predicted"/>
<feature type="transmembrane region" description="Helical" evidence="1">
    <location>
        <begin position="75"/>
        <end position="95"/>
    </location>
</feature>
<keyword evidence="3" id="KW-1185">Reference proteome</keyword>
<keyword evidence="1" id="KW-0812">Transmembrane</keyword>
<feature type="transmembrane region" description="Helical" evidence="1">
    <location>
        <begin position="39"/>
        <end position="63"/>
    </location>
</feature>
<organism evidence="2 3">
    <name type="scientific">Sporosarcina ureilytica</name>
    <dbReference type="NCBI Taxonomy" id="298596"/>
    <lineage>
        <taxon>Bacteria</taxon>
        <taxon>Bacillati</taxon>
        <taxon>Bacillota</taxon>
        <taxon>Bacilli</taxon>
        <taxon>Bacillales</taxon>
        <taxon>Caryophanaceae</taxon>
        <taxon>Sporosarcina</taxon>
    </lineage>
</organism>
<evidence type="ECO:0000256" key="1">
    <source>
        <dbReference type="SAM" id="Phobius"/>
    </source>
</evidence>
<feature type="transmembrane region" description="Helical" evidence="1">
    <location>
        <begin position="267"/>
        <end position="292"/>
    </location>
</feature>
<protein>
    <recommendedName>
        <fullName evidence="4">Stage III sporulation protein AE</fullName>
    </recommendedName>
</protein>
<dbReference type="AlphaFoldDB" id="A0A1D8JGK5"/>
<keyword evidence="1" id="KW-0472">Membrane</keyword>
<accession>A0A1D8JGK5</accession>
<dbReference type="EMBL" id="CP017560">
    <property type="protein sequence ID" value="AOV07823.1"/>
    <property type="molecule type" value="Genomic_DNA"/>
</dbReference>
<dbReference type="RefSeq" id="WP_075527966.1">
    <property type="nucleotide sequence ID" value="NZ_CP017560.1"/>
</dbReference>
<reference evidence="2 3" key="1">
    <citation type="submission" date="2016-09" db="EMBL/GenBank/DDBJ databases">
        <title>Complete genome sequence of the Lysinibacillus sphaericus LMG 22257, a specie of Bacillus with ureolytic activity that can effectively biodeposit calcium carbonate.</title>
        <authorList>
            <person name="Yan W."/>
        </authorList>
    </citation>
    <scope>NUCLEOTIDE SEQUENCE [LARGE SCALE GENOMIC DNA]</scope>
    <source>
        <strain evidence="2 3">LMG 22257</strain>
    </source>
</reference>
<gene>
    <name evidence="2" type="ORF">BI350_09945</name>
</gene>
<dbReference type="Proteomes" id="UP000185746">
    <property type="component" value="Chromosome"/>
</dbReference>
<keyword evidence="1" id="KW-1133">Transmembrane helix</keyword>
<feature type="transmembrane region" description="Helical" evidence="1">
    <location>
        <begin position="115"/>
        <end position="133"/>
    </location>
</feature>